<name>A0A8J4VN70_9ROSI</name>
<organism evidence="2 3">
    <name type="scientific">Castanea mollissima</name>
    <name type="common">Chinese chestnut</name>
    <dbReference type="NCBI Taxonomy" id="60419"/>
    <lineage>
        <taxon>Eukaryota</taxon>
        <taxon>Viridiplantae</taxon>
        <taxon>Streptophyta</taxon>
        <taxon>Embryophyta</taxon>
        <taxon>Tracheophyta</taxon>
        <taxon>Spermatophyta</taxon>
        <taxon>Magnoliopsida</taxon>
        <taxon>eudicotyledons</taxon>
        <taxon>Gunneridae</taxon>
        <taxon>Pentapetalae</taxon>
        <taxon>rosids</taxon>
        <taxon>fabids</taxon>
        <taxon>Fagales</taxon>
        <taxon>Fagaceae</taxon>
        <taxon>Castanea</taxon>
    </lineage>
</organism>
<evidence type="ECO:0000313" key="2">
    <source>
        <dbReference type="EMBL" id="KAF3955829.1"/>
    </source>
</evidence>
<protein>
    <submittedName>
        <fullName evidence="2">Uncharacterized protein</fullName>
    </submittedName>
</protein>
<sequence>MRLRDRERDFRRRREEATIGGGGCAATVFHSTNSGRGSGLQVTIDCKPENGQLKTRRVGKLDEEGKMSTE</sequence>
<reference evidence="2" key="1">
    <citation type="submission" date="2020-03" db="EMBL/GenBank/DDBJ databases">
        <title>Castanea mollissima Vanexum genome sequencing.</title>
        <authorList>
            <person name="Staton M."/>
        </authorList>
    </citation>
    <scope>NUCLEOTIDE SEQUENCE</scope>
    <source>
        <tissue evidence="2">Leaf</tissue>
    </source>
</reference>
<proteinExistence type="predicted"/>
<dbReference type="AlphaFoldDB" id="A0A8J4VN70"/>
<evidence type="ECO:0000256" key="1">
    <source>
        <dbReference type="SAM" id="MobiDB-lite"/>
    </source>
</evidence>
<keyword evidence="3" id="KW-1185">Reference proteome</keyword>
<evidence type="ECO:0000313" key="3">
    <source>
        <dbReference type="Proteomes" id="UP000737018"/>
    </source>
</evidence>
<comment type="caution">
    <text evidence="2">The sequence shown here is derived from an EMBL/GenBank/DDBJ whole genome shotgun (WGS) entry which is preliminary data.</text>
</comment>
<accession>A0A8J4VN70</accession>
<gene>
    <name evidence="2" type="ORF">CMV_018995</name>
</gene>
<dbReference type="EMBL" id="JRKL02003265">
    <property type="protein sequence ID" value="KAF3955829.1"/>
    <property type="molecule type" value="Genomic_DNA"/>
</dbReference>
<feature type="region of interest" description="Disordered" evidence="1">
    <location>
        <begin position="1"/>
        <end position="20"/>
    </location>
</feature>
<dbReference type="Proteomes" id="UP000737018">
    <property type="component" value="Unassembled WGS sequence"/>
</dbReference>
<feature type="compositionally biased region" description="Basic and acidic residues" evidence="1">
    <location>
        <begin position="1"/>
        <end position="17"/>
    </location>
</feature>